<accession>F0WHU5</accession>
<protein>
    <submittedName>
        <fullName evidence="3">Uncharacterized protein AlNc14C104G6152</fullName>
    </submittedName>
</protein>
<evidence type="ECO:0000256" key="2">
    <source>
        <dbReference type="SAM" id="MobiDB-lite"/>
    </source>
</evidence>
<evidence type="ECO:0000256" key="1">
    <source>
        <dbReference type="ARBA" id="ARBA00022794"/>
    </source>
</evidence>
<gene>
    <name evidence="3" type="primary">AlNc14C104G6152</name>
    <name evidence="3" type="ORF">ALNC14_069630</name>
</gene>
<name>F0WHU5_9STRA</name>
<reference evidence="3" key="2">
    <citation type="submission" date="2011-02" db="EMBL/GenBank/DDBJ databases">
        <authorList>
            <person name="MacLean D."/>
        </authorList>
    </citation>
    <scope>NUCLEOTIDE SEQUENCE</scope>
</reference>
<sequence>MKSHLMSEHKESTSWAQSEKKGEDEKIHNDQSEKDVANDDTRPRHAGVGWGSEDSATVSLDEAKSDTKRGRRMRGTADSSTVKEPPKNHHFDDAKGVSDIQEIPDLEEEEREPDITTQVAEAPKNVTRSVQSLKELDRSLHAIVFNTTKLGLDLHVLTSVLCPEKMVIESDEVWTSESLLNEISSDL</sequence>
<dbReference type="EMBL" id="FR824149">
    <property type="protein sequence ID" value="CCA20820.1"/>
    <property type="molecule type" value="Genomic_DNA"/>
</dbReference>
<dbReference type="GO" id="GO:0030991">
    <property type="term" value="C:intraciliary transport particle A"/>
    <property type="evidence" value="ECO:0007669"/>
    <property type="project" value="InterPro"/>
</dbReference>
<feature type="compositionally biased region" description="Basic and acidic residues" evidence="2">
    <location>
        <begin position="84"/>
        <end position="96"/>
    </location>
</feature>
<evidence type="ECO:0000313" key="3">
    <source>
        <dbReference type="EMBL" id="CCA20820.1"/>
    </source>
</evidence>
<keyword evidence="1" id="KW-0970">Cilium biogenesis/degradation</keyword>
<dbReference type="GO" id="GO:0005929">
    <property type="term" value="C:cilium"/>
    <property type="evidence" value="ECO:0007669"/>
    <property type="project" value="TreeGrafter"/>
</dbReference>
<dbReference type="AlphaFoldDB" id="F0WHU5"/>
<feature type="compositionally biased region" description="Basic and acidic residues" evidence="2">
    <location>
        <begin position="1"/>
        <end position="43"/>
    </location>
</feature>
<dbReference type="InterPro" id="IPR029302">
    <property type="entry name" value="IFT43"/>
</dbReference>
<dbReference type="Pfam" id="PF15305">
    <property type="entry name" value="IFT43"/>
    <property type="match status" value="1"/>
</dbReference>
<organism evidence="3">
    <name type="scientific">Albugo laibachii Nc14</name>
    <dbReference type="NCBI Taxonomy" id="890382"/>
    <lineage>
        <taxon>Eukaryota</taxon>
        <taxon>Sar</taxon>
        <taxon>Stramenopiles</taxon>
        <taxon>Oomycota</taxon>
        <taxon>Peronosporomycetes</taxon>
        <taxon>Albuginales</taxon>
        <taxon>Albuginaceae</taxon>
        <taxon>Albugo</taxon>
    </lineage>
</organism>
<feature type="region of interest" description="Disordered" evidence="2">
    <location>
        <begin position="1"/>
        <end position="99"/>
    </location>
</feature>
<dbReference type="HOGENOM" id="CLU_108704_0_0_1"/>
<dbReference type="GO" id="GO:0035721">
    <property type="term" value="P:intraciliary retrograde transport"/>
    <property type="evidence" value="ECO:0007669"/>
    <property type="project" value="TreeGrafter"/>
</dbReference>
<dbReference type="PANTHER" id="PTHR33724">
    <property type="entry name" value="INTRAFLAGELLAR TRANSPORT PROTEIN 43 HOMOLOG"/>
    <property type="match status" value="1"/>
</dbReference>
<reference evidence="3" key="1">
    <citation type="journal article" date="2011" name="PLoS Biol.">
        <title>Gene gain and loss during evolution of obligate parasitism in the white rust pathogen of Arabidopsis thaliana.</title>
        <authorList>
            <person name="Kemen E."/>
            <person name="Gardiner A."/>
            <person name="Schultz-Larsen T."/>
            <person name="Kemen A.C."/>
            <person name="Balmuth A.L."/>
            <person name="Robert-Seilaniantz A."/>
            <person name="Bailey K."/>
            <person name="Holub E."/>
            <person name="Studholme D.J."/>
            <person name="Maclean D."/>
            <person name="Jones J.D."/>
        </authorList>
    </citation>
    <scope>NUCLEOTIDE SEQUENCE</scope>
</reference>
<proteinExistence type="predicted"/>
<dbReference type="PANTHER" id="PTHR33724:SF1">
    <property type="entry name" value="INTRAFLAGELLAR TRANSPORT PROTEIN 43 HOMOLOG"/>
    <property type="match status" value="1"/>
</dbReference>